<evidence type="ECO:0000313" key="8">
    <source>
        <dbReference type="EMBL" id="OCL01742.1"/>
    </source>
</evidence>
<protein>
    <submittedName>
        <fullName evidence="8">MFS general substrate transporter</fullName>
    </submittedName>
</protein>
<evidence type="ECO:0000256" key="1">
    <source>
        <dbReference type="ARBA" id="ARBA00004141"/>
    </source>
</evidence>
<dbReference type="PANTHER" id="PTHR23501">
    <property type="entry name" value="MAJOR FACILITATOR SUPERFAMILY"/>
    <property type="match status" value="1"/>
</dbReference>
<accession>A0A8E2JLQ6</accession>
<dbReference type="GO" id="GO:0005886">
    <property type="term" value="C:plasma membrane"/>
    <property type="evidence" value="ECO:0007669"/>
    <property type="project" value="TreeGrafter"/>
</dbReference>
<dbReference type="Gene3D" id="1.20.1720.10">
    <property type="entry name" value="Multidrug resistance protein D"/>
    <property type="match status" value="1"/>
</dbReference>
<dbReference type="Proteomes" id="UP000250140">
    <property type="component" value="Unassembled WGS sequence"/>
</dbReference>
<feature type="transmembrane region" description="Helical" evidence="6">
    <location>
        <begin position="83"/>
        <end position="106"/>
    </location>
</feature>
<dbReference type="InterPro" id="IPR011701">
    <property type="entry name" value="MFS"/>
</dbReference>
<gene>
    <name evidence="8" type="ORF">AOQ84DRAFT_306102</name>
</gene>
<evidence type="ECO:0000256" key="4">
    <source>
        <dbReference type="ARBA" id="ARBA00022989"/>
    </source>
</evidence>
<feature type="transmembrane region" description="Helical" evidence="6">
    <location>
        <begin position="55"/>
        <end position="76"/>
    </location>
</feature>
<evidence type="ECO:0000256" key="6">
    <source>
        <dbReference type="SAM" id="Phobius"/>
    </source>
</evidence>
<feature type="non-terminal residue" evidence="8">
    <location>
        <position position="111"/>
    </location>
</feature>
<dbReference type="EMBL" id="KV751080">
    <property type="protein sequence ID" value="OCL01742.1"/>
    <property type="molecule type" value="Genomic_DNA"/>
</dbReference>
<organism evidence="8 9">
    <name type="scientific">Glonium stellatum</name>
    <dbReference type="NCBI Taxonomy" id="574774"/>
    <lineage>
        <taxon>Eukaryota</taxon>
        <taxon>Fungi</taxon>
        <taxon>Dikarya</taxon>
        <taxon>Ascomycota</taxon>
        <taxon>Pezizomycotina</taxon>
        <taxon>Dothideomycetes</taxon>
        <taxon>Pleosporomycetidae</taxon>
        <taxon>Gloniales</taxon>
        <taxon>Gloniaceae</taxon>
        <taxon>Glonium</taxon>
    </lineage>
</organism>
<dbReference type="SUPFAM" id="SSF103473">
    <property type="entry name" value="MFS general substrate transporter"/>
    <property type="match status" value="1"/>
</dbReference>
<dbReference type="InterPro" id="IPR036259">
    <property type="entry name" value="MFS_trans_sf"/>
</dbReference>
<proteinExistence type="inferred from homology"/>
<dbReference type="GO" id="GO:0022857">
    <property type="term" value="F:transmembrane transporter activity"/>
    <property type="evidence" value="ECO:0007669"/>
    <property type="project" value="InterPro"/>
</dbReference>
<evidence type="ECO:0000259" key="7">
    <source>
        <dbReference type="PROSITE" id="PS50850"/>
    </source>
</evidence>
<evidence type="ECO:0000313" key="9">
    <source>
        <dbReference type="Proteomes" id="UP000250140"/>
    </source>
</evidence>
<reference evidence="8 9" key="1">
    <citation type="journal article" date="2016" name="Nat. Commun.">
        <title>Ectomycorrhizal ecology is imprinted in the genome of the dominant symbiotic fungus Cenococcum geophilum.</title>
        <authorList>
            <consortium name="DOE Joint Genome Institute"/>
            <person name="Peter M."/>
            <person name="Kohler A."/>
            <person name="Ohm R.A."/>
            <person name="Kuo A."/>
            <person name="Krutzmann J."/>
            <person name="Morin E."/>
            <person name="Arend M."/>
            <person name="Barry K.W."/>
            <person name="Binder M."/>
            <person name="Choi C."/>
            <person name="Clum A."/>
            <person name="Copeland A."/>
            <person name="Grisel N."/>
            <person name="Haridas S."/>
            <person name="Kipfer T."/>
            <person name="LaButti K."/>
            <person name="Lindquist E."/>
            <person name="Lipzen A."/>
            <person name="Maire R."/>
            <person name="Meier B."/>
            <person name="Mihaltcheva S."/>
            <person name="Molinier V."/>
            <person name="Murat C."/>
            <person name="Poggeler S."/>
            <person name="Quandt C.A."/>
            <person name="Sperisen C."/>
            <person name="Tritt A."/>
            <person name="Tisserant E."/>
            <person name="Crous P.W."/>
            <person name="Henrissat B."/>
            <person name="Nehls U."/>
            <person name="Egli S."/>
            <person name="Spatafora J.W."/>
            <person name="Grigoriev I.V."/>
            <person name="Martin F.M."/>
        </authorList>
    </citation>
    <scope>NUCLEOTIDE SEQUENCE [LARGE SCALE GENOMIC DNA]</scope>
    <source>
        <strain evidence="8 9">CBS 207.34</strain>
    </source>
</reference>
<feature type="transmembrane region" description="Helical" evidence="6">
    <location>
        <begin position="25"/>
        <end position="49"/>
    </location>
</feature>
<keyword evidence="9" id="KW-1185">Reference proteome</keyword>
<dbReference type="OrthoDB" id="3934656at2759"/>
<evidence type="ECO:0000256" key="5">
    <source>
        <dbReference type="ARBA" id="ARBA00023136"/>
    </source>
</evidence>
<comment type="similarity">
    <text evidence="2">Belongs to the major facilitator superfamily. TCR/Tet family.</text>
</comment>
<keyword evidence="3 6" id="KW-0812">Transmembrane</keyword>
<dbReference type="AlphaFoldDB" id="A0A8E2JLQ6"/>
<name>A0A8E2JLQ6_9PEZI</name>
<dbReference type="PROSITE" id="PS50850">
    <property type="entry name" value="MFS"/>
    <property type="match status" value="1"/>
</dbReference>
<dbReference type="Pfam" id="PF07690">
    <property type="entry name" value="MFS_1"/>
    <property type="match status" value="1"/>
</dbReference>
<keyword evidence="5 6" id="KW-0472">Membrane</keyword>
<sequence>GLAQLISGAAAPVCAKLSDIWGRKLVLLVVIVIFAAGSTICASATTIAMPIAGRVIQGSATGGLIVLANICISDLFGVRHHGLYLNLTGLVWGFASGISPLLGGLFTQRLS</sequence>
<keyword evidence="4 6" id="KW-1133">Transmembrane helix</keyword>
<evidence type="ECO:0000256" key="3">
    <source>
        <dbReference type="ARBA" id="ARBA00022692"/>
    </source>
</evidence>
<comment type="subcellular location">
    <subcellularLocation>
        <location evidence="1">Membrane</location>
        <topology evidence="1">Multi-pass membrane protein</topology>
    </subcellularLocation>
</comment>
<evidence type="ECO:0000256" key="2">
    <source>
        <dbReference type="ARBA" id="ARBA00007520"/>
    </source>
</evidence>
<feature type="domain" description="Major facilitator superfamily (MFS) profile" evidence="7">
    <location>
        <begin position="1"/>
        <end position="111"/>
    </location>
</feature>
<dbReference type="PANTHER" id="PTHR23501:SF102">
    <property type="entry name" value="DRUG TRANSPORTER, PUTATIVE (AFU_ORTHOLOGUE AFUA_3G08530)-RELATED"/>
    <property type="match status" value="1"/>
</dbReference>
<dbReference type="InterPro" id="IPR020846">
    <property type="entry name" value="MFS_dom"/>
</dbReference>